<feature type="compositionally biased region" description="Gly residues" evidence="1">
    <location>
        <begin position="139"/>
        <end position="148"/>
    </location>
</feature>
<feature type="non-terminal residue" evidence="2">
    <location>
        <position position="361"/>
    </location>
</feature>
<proteinExistence type="predicted"/>
<feature type="region of interest" description="Disordered" evidence="1">
    <location>
        <begin position="84"/>
        <end position="104"/>
    </location>
</feature>
<feature type="region of interest" description="Disordered" evidence="1">
    <location>
        <begin position="330"/>
        <end position="361"/>
    </location>
</feature>
<gene>
    <name evidence="2" type="ORF">STAS_21700</name>
</gene>
<feature type="non-terminal residue" evidence="2">
    <location>
        <position position="1"/>
    </location>
</feature>
<sequence>SRAVTVTFTVHWTTANVLAVTVKTAVLLVVPPPLRRAALLFMAELPIQRLARARAVVHGTANRAPPELVRPRLGPPAARVRAQAEARAQPVLGPTGEPTREEPVGSVGLRLRHVAAEIAEEGAAASSGGRLSVVVTGEPGAGDDGGGVGDEDESELAGVGLDQEAAALGDVPADAIPVLEAVAEFPEGVDVSEEGGAGAEGDAGAEVLVVLGAATSVELDDGERVEGRRVRCNRGLGHQGCAAPSVLQAVESNLFRLEKKNTNHAKSVTSLDAAGIGTEFEESVSRLGPVDEISGAAGGGAEFAENTEDDIVRQGFEQITPSTVFRRGPHPFPASGLFSGGRRRLPPTIIHGTHVGQSRIA</sequence>
<evidence type="ECO:0000313" key="2">
    <source>
        <dbReference type="EMBL" id="GER44786.1"/>
    </source>
</evidence>
<accession>A0A5A7QIM0</accession>
<evidence type="ECO:0000256" key="1">
    <source>
        <dbReference type="SAM" id="MobiDB-lite"/>
    </source>
</evidence>
<dbReference type="Proteomes" id="UP000325081">
    <property type="component" value="Unassembled WGS sequence"/>
</dbReference>
<name>A0A5A7QIM0_STRAF</name>
<dbReference type="EMBL" id="BKCP01007082">
    <property type="protein sequence ID" value="GER44786.1"/>
    <property type="molecule type" value="Genomic_DNA"/>
</dbReference>
<dbReference type="AlphaFoldDB" id="A0A5A7QIM0"/>
<feature type="region of interest" description="Disordered" evidence="1">
    <location>
        <begin position="137"/>
        <end position="156"/>
    </location>
</feature>
<reference evidence="3" key="1">
    <citation type="journal article" date="2019" name="Curr. Biol.">
        <title>Genome Sequence of Striga asiatica Provides Insight into the Evolution of Plant Parasitism.</title>
        <authorList>
            <person name="Yoshida S."/>
            <person name="Kim S."/>
            <person name="Wafula E.K."/>
            <person name="Tanskanen J."/>
            <person name="Kim Y.M."/>
            <person name="Honaas L."/>
            <person name="Yang Z."/>
            <person name="Spallek T."/>
            <person name="Conn C.E."/>
            <person name="Ichihashi Y."/>
            <person name="Cheong K."/>
            <person name="Cui S."/>
            <person name="Der J.P."/>
            <person name="Gundlach H."/>
            <person name="Jiao Y."/>
            <person name="Hori C."/>
            <person name="Ishida J.K."/>
            <person name="Kasahara H."/>
            <person name="Kiba T."/>
            <person name="Kim M.S."/>
            <person name="Koo N."/>
            <person name="Laohavisit A."/>
            <person name="Lee Y.H."/>
            <person name="Lumba S."/>
            <person name="McCourt P."/>
            <person name="Mortimer J.C."/>
            <person name="Mutuku J.M."/>
            <person name="Nomura T."/>
            <person name="Sasaki-Sekimoto Y."/>
            <person name="Seto Y."/>
            <person name="Wang Y."/>
            <person name="Wakatake T."/>
            <person name="Sakakibara H."/>
            <person name="Demura T."/>
            <person name="Yamaguchi S."/>
            <person name="Yoneyama K."/>
            <person name="Manabe R.I."/>
            <person name="Nelson D.C."/>
            <person name="Schulman A.H."/>
            <person name="Timko M.P."/>
            <person name="dePamphilis C.W."/>
            <person name="Choi D."/>
            <person name="Shirasu K."/>
        </authorList>
    </citation>
    <scope>NUCLEOTIDE SEQUENCE [LARGE SCALE GENOMIC DNA]</scope>
    <source>
        <strain evidence="3">cv. UVA1</strain>
    </source>
</reference>
<evidence type="ECO:0000313" key="3">
    <source>
        <dbReference type="Proteomes" id="UP000325081"/>
    </source>
</evidence>
<comment type="caution">
    <text evidence="2">The sequence shown here is derived from an EMBL/GenBank/DDBJ whole genome shotgun (WGS) entry which is preliminary data.</text>
</comment>
<protein>
    <submittedName>
        <fullName evidence="2">Heat shock protein HSP20/alpha crystallin family</fullName>
    </submittedName>
</protein>
<keyword evidence="2" id="KW-0346">Stress response</keyword>
<keyword evidence="3" id="KW-1185">Reference proteome</keyword>
<organism evidence="2 3">
    <name type="scientific">Striga asiatica</name>
    <name type="common">Asiatic witchweed</name>
    <name type="synonym">Buchnera asiatica</name>
    <dbReference type="NCBI Taxonomy" id="4170"/>
    <lineage>
        <taxon>Eukaryota</taxon>
        <taxon>Viridiplantae</taxon>
        <taxon>Streptophyta</taxon>
        <taxon>Embryophyta</taxon>
        <taxon>Tracheophyta</taxon>
        <taxon>Spermatophyta</taxon>
        <taxon>Magnoliopsida</taxon>
        <taxon>eudicotyledons</taxon>
        <taxon>Gunneridae</taxon>
        <taxon>Pentapetalae</taxon>
        <taxon>asterids</taxon>
        <taxon>lamiids</taxon>
        <taxon>Lamiales</taxon>
        <taxon>Orobanchaceae</taxon>
        <taxon>Buchnereae</taxon>
        <taxon>Striga</taxon>
    </lineage>
</organism>